<keyword evidence="4" id="KW-1185">Reference proteome</keyword>
<keyword evidence="2" id="KW-0732">Signal</keyword>
<sequence length="593" mass="65171">MRSKKVLRGTLAITLASLLLMSTAACGGSNNGNNGSSASNNGTANANQPATNNSTGDNAAANTQKDTAPKEEPVTLTMLVNQQPAVPFSDTEVGKEIEKKLNIKVDWVVAEDEKIKVLLASGDLPDIIMLKPEDQARVIEGGQVIPMDDMLAEKGQEITKNTPQVVDFMRKFRSNGSNKLYFLPVNSGPDMMGFEASLGVVTRWDYYKELGYPAINSEDDLLNVLKQMQDKHPKTPEGNKTYGVAAWNDWGLWSYYMPMAILYGYADWGNNGYVQTSDTNEIVNNYTNADSPLWKTVSFYYKARKMGLLDPDSLTMQSGDFSAKMATGQILYSPASWFNGTFNGKNNANAAGYVTLPLEWGHQWNGANQLGWFDKSLGITKNSKHPDRAMELLNYLWSYEGSRLAYSGVKGTDWDVVGGVPTISESMTKARNENGEAYQKTGVRGAQTGIYNGLGNFVIDPDDNTEVDLFSSAKSFNALLDPLSKDYTDHYGVTYPAEIFLKNVEAGKSINQKDMDTRIAAALPATPDDISRIDAKLKDLMTKAVAKAIMADSDEKFEQAKQKTMDDLKAAGVDKSNDWWVKAWNDTKAKVNG</sequence>
<dbReference type="InterPro" id="IPR050490">
    <property type="entry name" value="Bact_solute-bd_prot1"/>
</dbReference>
<organism evidence="3 4">
    <name type="scientific">Paenibacillus albus</name>
    <dbReference type="NCBI Taxonomy" id="2495582"/>
    <lineage>
        <taxon>Bacteria</taxon>
        <taxon>Bacillati</taxon>
        <taxon>Bacillota</taxon>
        <taxon>Bacilli</taxon>
        <taxon>Bacillales</taxon>
        <taxon>Paenibacillaceae</taxon>
        <taxon>Paenibacillus</taxon>
    </lineage>
</organism>
<feature type="signal peptide" evidence="2">
    <location>
        <begin position="1"/>
        <end position="27"/>
    </location>
</feature>
<reference evidence="4" key="1">
    <citation type="submission" date="2018-12" db="EMBL/GenBank/DDBJ databases">
        <title>Genome sequence of Peanibacillus sp.</title>
        <authorList>
            <person name="Subramani G."/>
            <person name="Srinivasan S."/>
            <person name="Kim M.K."/>
        </authorList>
    </citation>
    <scope>NUCLEOTIDE SEQUENCE [LARGE SCALE GENOMIC DNA]</scope>
    <source>
        <strain evidence="4">18JY67-1</strain>
    </source>
</reference>
<evidence type="ECO:0000256" key="2">
    <source>
        <dbReference type="SAM" id="SignalP"/>
    </source>
</evidence>
<feature type="region of interest" description="Disordered" evidence="1">
    <location>
        <begin position="35"/>
        <end position="69"/>
    </location>
</feature>
<dbReference type="PANTHER" id="PTHR43649:SF12">
    <property type="entry name" value="DIACETYLCHITOBIOSE BINDING PROTEIN DASA"/>
    <property type="match status" value="1"/>
</dbReference>
<feature type="compositionally biased region" description="Polar residues" evidence="1">
    <location>
        <begin position="48"/>
        <end position="66"/>
    </location>
</feature>
<protein>
    <recommendedName>
        <fullName evidence="5">Extracellular solute-binding protein</fullName>
    </recommendedName>
</protein>
<accession>A0A3Q8X974</accession>
<dbReference type="Proteomes" id="UP000272528">
    <property type="component" value="Chromosome"/>
</dbReference>
<dbReference type="PANTHER" id="PTHR43649">
    <property type="entry name" value="ARABINOSE-BINDING PROTEIN-RELATED"/>
    <property type="match status" value="1"/>
</dbReference>
<evidence type="ECO:0000313" key="4">
    <source>
        <dbReference type="Proteomes" id="UP000272528"/>
    </source>
</evidence>
<evidence type="ECO:0008006" key="5">
    <source>
        <dbReference type="Google" id="ProtNLM"/>
    </source>
</evidence>
<dbReference type="Gene3D" id="3.40.190.10">
    <property type="entry name" value="Periplasmic binding protein-like II"/>
    <property type="match status" value="2"/>
</dbReference>
<feature type="compositionally biased region" description="Low complexity" evidence="1">
    <location>
        <begin position="35"/>
        <end position="47"/>
    </location>
</feature>
<evidence type="ECO:0000256" key="1">
    <source>
        <dbReference type="SAM" id="MobiDB-lite"/>
    </source>
</evidence>
<dbReference type="KEGG" id="palb:EJC50_26640"/>
<gene>
    <name evidence="3" type="ORF">EJC50_26640</name>
</gene>
<evidence type="ECO:0000313" key="3">
    <source>
        <dbReference type="EMBL" id="AZN42871.1"/>
    </source>
</evidence>
<dbReference type="PROSITE" id="PS51257">
    <property type="entry name" value="PROKAR_LIPOPROTEIN"/>
    <property type="match status" value="1"/>
</dbReference>
<dbReference type="AlphaFoldDB" id="A0A3Q8X974"/>
<name>A0A3Q8X974_9BACL</name>
<proteinExistence type="predicted"/>
<dbReference type="RefSeq" id="WP_126018941.1">
    <property type="nucleotide sequence ID" value="NZ_CP034437.1"/>
</dbReference>
<dbReference type="SUPFAM" id="SSF53850">
    <property type="entry name" value="Periplasmic binding protein-like II"/>
    <property type="match status" value="1"/>
</dbReference>
<dbReference type="OrthoDB" id="3235892at2"/>
<dbReference type="EMBL" id="CP034437">
    <property type="protein sequence ID" value="AZN42871.1"/>
    <property type="molecule type" value="Genomic_DNA"/>
</dbReference>
<feature type="chain" id="PRO_5039188419" description="Extracellular solute-binding protein" evidence="2">
    <location>
        <begin position="28"/>
        <end position="593"/>
    </location>
</feature>